<protein>
    <submittedName>
        <fullName evidence="1">Retrovirus-related Pol polyprotein from transposon TNT 1-94</fullName>
    </submittedName>
</protein>
<dbReference type="Gene3D" id="3.30.420.10">
    <property type="entry name" value="Ribonuclease H-like superfamily/Ribonuclease H"/>
    <property type="match status" value="1"/>
</dbReference>
<reference evidence="1" key="1">
    <citation type="journal article" date="2012" name="Nat. Biotechnol.">
        <title>Draft genome sequence of pigeonpea (Cajanus cajan), an orphan legume crop of resource-poor farmers.</title>
        <authorList>
            <person name="Varshney R.K."/>
            <person name="Chen W."/>
            <person name="Li Y."/>
            <person name="Bharti A.K."/>
            <person name="Saxena R.K."/>
            <person name="Schlueter J.A."/>
            <person name="Donoghue M.T."/>
            <person name="Azam S."/>
            <person name="Fan G."/>
            <person name="Whaley A.M."/>
            <person name="Farmer A.D."/>
            <person name="Sheridan J."/>
            <person name="Iwata A."/>
            <person name="Tuteja R."/>
            <person name="Penmetsa R.V."/>
            <person name="Wu W."/>
            <person name="Upadhyaya H.D."/>
            <person name="Yang S.P."/>
            <person name="Shah T."/>
            <person name="Saxena K.B."/>
            <person name="Michael T."/>
            <person name="McCombie W.R."/>
            <person name="Yang B."/>
            <person name="Zhang G."/>
            <person name="Yang H."/>
            <person name="Wang J."/>
            <person name="Spillane C."/>
            <person name="Cook D.R."/>
            <person name="May G.D."/>
            <person name="Xu X."/>
            <person name="Jackson S.A."/>
        </authorList>
    </citation>
    <scope>NUCLEOTIDE SEQUENCE [LARGE SCALE GENOMIC DNA]</scope>
</reference>
<evidence type="ECO:0000313" key="2">
    <source>
        <dbReference type="Proteomes" id="UP000075243"/>
    </source>
</evidence>
<accession>A0A151S573</accession>
<dbReference type="PANTHER" id="PTHR42648:SF26">
    <property type="entry name" value="INTEGRASE CATALYTIC DOMAIN-CONTAINING PROTEIN"/>
    <property type="match status" value="1"/>
</dbReference>
<dbReference type="InterPro" id="IPR036397">
    <property type="entry name" value="RNaseH_sf"/>
</dbReference>
<keyword evidence="2" id="KW-1185">Reference proteome</keyword>
<dbReference type="Gramene" id="C.cajan_32809.t">
    <property type="protein sequence ID" value="C.cajan_32809.t.cds1"/>
    <property type="gene ID" value="C.cajan_32809"/>
</dbReference>
<dbReference type="AlphaFoldDB" id="A0A151S573"/>
<sequence length="98" mass="11402">MESCNISVSENKIPFVCSSCCIGKSHKLPFSISNTVYKGPLEMIYYDIWDPSPTPSRDGFRYYIIFVDSFSRFTWLYFLHTKSEALNCFIQFKNMVGL</sequence>
<dbReference type="SUPFAM" id="SSF53098">
    <property type="entry name" value="Ribonuclease H-like"/>
    <property type="match status" value="1"/>
</dbReference>
<dbReference type="InterPro" id="IPR012337">
    <property type="entry name" value="RNaseH-like_sf"/>
</dbReference>
<dbReference type="InterPro" id="IPR039537">
    <property type="entry name" value="Retrotran_Ty1/copia-like"/>
</dbReference>
<dbReference type="PANTHER" id="PTHR42648">
    <property type="entry name" value="TRANSPOSASE, PUTATIVE-RELATED"/>
    <property type="match status" value="1"/>
</dbReference>
<name>A0A151S573_CAJCA</name>
<evidence type="ECO:0000313" key="1">
    <source>
        <dbReference type="EMBL" id="KYP49975.1"/>
    </source>
</evidence>
<organism evidence="1 2">
    <name type="scientific">Cajanus cajan</name>
    <name type="common">Pigeon pea</name>
    <name type="synonym">Cajanus indicus</name>
    <dbReference type="NCBI Taxonomy" id="3821"/>
    <lineage>
        <taxon>Eukaryota</taxon>
        <taxon>Viridiplantae</taxon>
        <taxon>Streptophyta</taxon>
        <taxon>Embryophyta</taxon>
        <taxon>Tracheophyta</taxon>
        <taxon>Spermatophyta</taxon>
        <taxon>Magnoliopsida</taxon>
        <taxon>eudicotyledons</taxon>
        <taxon>Gunneridae</taxon>
        <taxon>Pentapetalae</taxon>
        <taxon>rosids</taxon>
        <taxon>fabids</taxon>
        <taxon>Fabales</taxon>
        <taxon>Fabaceae</taxon>
        <taxon>Papilionoideae</taxon>
        <taxon>50 kb inversion clade</taxon>
        <taxon>NPAAA clade</taxon>
        <taxon>indigoferoid/millettioid clade</taxon>
        <taxon>Phaseoleae</taxon>
        <taxon>Cajanus</taxon>
    </lineage>
</organism>
<proteinExistence type="predicted"/>
<dbReference type="EMBL" id="KQ483465">
    <property type="protein sequence ID" value="KYP49975.1"/>
    <property type="molecule type" value="Genomic_DNA"/>
</dbReference>
<dbReference type="GO" id="GO:0003676">
    <property type="term" value="F:nucleic acid binding"/>
    <property type="evidence" value="ECO:0007669"/>
    <property type="project" value="InterPro"/>
</dbReference>
<gene>
    <name evidence="1" type="ORF">KK1_028286</name>
</gene>
<dbReference type="Proteomes" id="UP000075243">
    <property type="component" value="Unassembled WGS sequence"/>
</dbReference>